<dbReference type="InterPro" id="IPR050808">
    <property type="entry name" value="Phage_Integrase"/>
</dbReference>
<dbReference type="InterPro" id="IPR013762">
    <property type="entry name" value="Integrase-like_cat_sf"/>
</dbReference>
<dbReference type="eggNOG" id="COG0582">
    <property type="taxonomic scope" value="Bacteria"/>
</dbReference>
<name>A0A0R1ES78_LACZE</name>
<evidence type="ECO:0000256" key="5">
    <source>
        <dbReference type="PROSITE-ProRule" id="PRU01248"/>
    </source>
</evidence>
<gene>
    <name evidence="8" type="ORF">FD51_GL000789</name>
</gene>
<comment type="similarity">
    <text evidence="1">Belongs to the 'phage' integrase family.</text>
</comment>
<proteinExistence type="inferred from homology"/>
<dbReference type="SUPFAM" id="SSF56349">
    <property type="entry name" value="DNA breaking-rejoining enzymes"/>
    <property type="match status" value="1"/>
</dbReference>
<dbReference type="InterPro" id="IPR011010">
    <property type="entry name" value="DNA_brk_join_enz"/>
</dbReference>
<dbReference type="PATRIC" id="fig|1423816.3.peg.803"/>
<dbReference type="Pfam" id="PF14657">
    <property type="entry name" value="Arm-DNA-bind_4"/>
    <property type="match status" value="1"/>
</dbReference>
<reference evidence="8 9" key="1">
    <citation type="journal article" date="2015" name="Genome Announc.">
        <title>Expanding the biotechnology potential of lactobacilli through comparative genomics of 213 strains and associated genera.</title>
        <authorList>
            <person name="Sun Z."/>
            <person name="Harris H.M."/>
            <person name="McCann A."/>
            <person name="Guo C."/>
            <person name="Argimon S."/>
            <person name="Zhang W."/>
            <person name="Yang X."/>
            <person name="Jeffery I.B."/>
            <person name="Cooney J.C."/>
            <person name="Kagawa T.F."/>
            <person name="Liu W."/>
            <person name="Song Y."/>
            <person name="Salvetti E."/>
            <person name="Wrobel A."/>
            <person name="Rasinkangas P."/>
            <person name="Parkhill J."/>
            <person name="Rea M.C."/>
            <person name="O'Sullivan O."/>
            <person name="Ritari J."/>
            <person name="Douillard F.P."/>
            <person name="Paul Ross R."/>
            <person name="Yang R."/>
            <person name="Briner A.E."/>
            <person name="Felis G.E."/>
            <person name="de Vos W.M."/>
            <person name="Barrangou R."/>
            <person name="Klaenhammer T.R."/>
            <person name="Caufield P.W."/>
            <person name="Cui Y."/>
            <person name="Zhang H."/>
            <person name="O'Toole P.W."/>
        </authorList>
    </citation>
    <scope>NUCLEOTIDE SEQUENCE [LARGE SCALE GENOMIC DNA]</scope>
    <source>
        <strain evidence="8 9">DSM 20178</strain>
    </source>
</reference>
<dbReference type="GO" id="GO:0003677">
    <property type="term" value="F:DNA binding"/>
    <property type="evidence" value="ECO:0007669"/>
    <property type="project" value="UniProtKB-UniRule"/>
</dbReference>
<evidence type="ECO:0000256" key="1">
    <source>
        <dbReference type="ARBA" id="ARBA00008857"/>
    </source>
</evidence>
<dbReference type="PANTHER" id="PTHR30629">
    <property type="entry name" value="PROPHAGE INTEGRASE"/>
    <property type="match status" value="1"/>
</dbReference>
<dbReference type="InterPro" id="IPR002104">
    <property type="entry name" value="Integrase_catalytic"/>
</dbReference>
<evidence type="ECO:0000313" key="8">
    <source>
        <dbReference type="EMBL" id="KRK11806.1"/>
    </source>
</evidence>
<dbReference type="PROSITE" id="PS51900">
    <property type="entry name" value="CB"/>
    <property type="match status" value="1"/>
</dbReference>
<dbReference type="CDD" id="cd01189">
    <property type="entry name" value="INT_ICEBs1_C_like"/>
    <property type="match status" value="1"/>
</dbReference>
<dbReference type="InterPro" id="IPR010998">
    <property type="entry name" value="Integrase_recombinase_N"/>
</dbReference>
<dbReference type="GO" id="GO:0015074">
    <property type="term" value="P:DNA integration"/>
    <property type="evidence" value="ECO:0007669"/>
    <property type="project" value="UniProtKB-KW"/>
</dbReference>
<dbReference type="Gene3D" id="1.10.443.10">
    <property type="entry name" value="Intergrase catalytic core"/>
    <property type="match status" value="1"/>
</dbReference>
<accession>A0A0R1ES78</accession>
<sequence length="395" mass="45228">MTAWLGAIAPVCIVAQGGVNVASISKRGKKWQYRVSYKDNDGTRKYVNKGGFPSKKAADIAATEVERQHNRGANLDLNKITLIDYWDKWIELYKSGKHSRITEARYKTIRKQLLAYWGESRELKSISKSDWQGFINEFGKKRAKDTVSKLNGYVRSMADSAVDDQIIYTNFTHNVVLTGNEGQAGIIKYLQVKDLRKLVNYCLEFADYEHIAYYIIATGALTGARYSEVLGLTWDHVDLKKRVVHITRTWDHRYGSGFAATKNKSSVRDIDITRELADLLLRLKKEQQEVYVAQGYRDSKQLLFRSIRHNMLSSTAINKDLRTIEKALDISPAITFHGLRHTHVSYLIANHVDINYISKRLGHANTMITQKVYAHLLEDQRKEQVSQTLQALSRL</sequence>
<organism evidence="8 9">
    <name type="scientific">Lacticaseibacillus zeae DSM 20178 = KCTC 3804</name>
    <dbReference type="NCBI Taxonomy" id="1423816"/>
    <lineage>
        <taxon>Bacteria</taxon>
        <taxon>Bacillati</taxon>
        <taxon>Bacillota</taxon>
        <taxon>Bacilli</taxon>
        <taxon>Lactobacillales</taxon>
        <taxon>Lactobacillaceae</taxon>
        <taxon>Lacticaseibacillus</taxon>
    </lineage>
</organism>
<dbReference type="AlphaFoldDB" id="A0A0R1ES78"/>
<dbReference type="InterPro" id="IPR028259">
    <property type="entry name" value="AP2-like_int_N"/>
</dbReference>
<dbReference type="GO" id="GO:0006310">
    <property type="term" value="P:DNA recombination"/>
    <property type="evidence" value="ECO:0007669"/>
    <property type="project" value="UniProtKB-KW"/>
</dbReference>
<keyword evidence="4" id="KW-0233">DNA recombination</keyword>
<evidence type="ECO:0000313" key="9">
    <source>
        <dbReference type="Proteomes" id="UP000051984"/>
    </source>
</evidence>
<evidence type="ECO:0000256" key="4">
    <source>
        <dbReference type="ARBA" id="ARBA00023172"/>
    </source>
</evidence>
<feature type="domain" description="Tyr recombinase" evidence="6">
    <location>
        <begin position="185"/>
        <end position="386"/>
    </location>
</feature>
<evidence type="ECO:0000259" key="6">
    <source>
        <dbReference type="PROSITE" id="PS51898"/>
    </source>
</evidence>
<keyword evidence="3 5" id="KW-0238">DNA-binding</keyword>
<dbReference type="InterPro" id="IPR044068">
    <property type="entry name" value="CB"/>
</dbReference>
<evidence type="ECO:0000256" key="3">
    <source>
        <dbReference type="ARBA" id="ARBA00023125"/>
    </source>
</evidence>
<comment type="caution">
    <text evidence="8">The sequence shown here is derived from an EMBL/GenBank/DDBJ whole genome shotgun (WGS) entry which is preliminary data.</text>
</comment>
<evidence type="ECO:0000259" key="7">
    <source>
        <dbReference type="PROSITE" id="PS51900"/>
    </source>
</evidence>
<dbReference type="PANTHER" id="PTHR30629:SF2">
    <property type="entry name" value="PROPHAGE INTEGRASE INTS-RELATED"/>
    <property type="match status" value="1"/>
</dbReference>
<dbReference type="Gene3D" id="1.10.150.130">
    <property type="match status" value="1"/>
</dbReference>
<protein>
    <submittedName>
        <fullName evidence="8">Site-specific recombinase, phage integrase family</fullName>
    </submittedName>
</protein>
<dbReference type="PROSITE" id="PS51898">
    <property type="entry name" value="TYR_RECOMBINASE"/>
    <property type="match status" value="1"/>
</dbReference>
<dbReference type="EMBL" id="AZCT01000013">
    <property type="protein sequence ID" value="KRK11806.1"/>
    <property type="molecule type" value="Genomic_DNA"/>
</dbReference>
<keyword evidence="2" id="KW-0229">DNA integration</keyword>
<feature type="domain" description="Core-binding (CB)" evidence="7">
    <location>
        <begin position="77"/>
        <end position="162"/>
    </location>
</feature>
<dbReference type="Pfam" id="PF00589">
    <property type="entry name" value="Phage_integrase"/>
    <property type="match status" value="1"/>
</dbReference>
<dbReference type="Proteomes" id="UP000051984">
    <property type="component" value="Unassembled WGS sequence"/>
</dbReference>
<evidence type="ECO:0000256" key="2">
    <source>
        <dbReference type="ARBA" id="ARBA00022908"/>
    </source>
</evidence>